<keyword evidence="5" id="KW-0804">Transcription</keyword>
<dbReference type="GO" id="GO:0003677">
    <property type="term" value="F:DNA binding"/>
    <property type="evidence" value="ECO:0007669"/>
    <property type="project" value="UniProtKB-KW"/>
</dbReference>
<dbReference type="InterPro" id="IPR020983">
    <property type="entry name" value="Basic_leucine-zipper_C"/>
</dbReference>
<evidence type="ECO:0000313" key="10">
    <source>
        <dbReference type="EMBL" id="KAK1374188.1"/>
    </source>
</evidence>
<feature type="compositionally biased region" description="Acidic residues" evidence="8">
    <location>
        <begin position="180"/>
        <end position="189"/>
    </location>
</feature>
<comment type="caution">
    <text evidence="10">The sequence shown here is derived from an EMBL/GenBank/DDBJ whole genome shotgun (WGS) entry which is preliminary data.</text>
</comment>
<evidence type="ECO:0000256" key="7">
    <source>
        <dbReference type="SAM" id="Coils"/>
    </source>
</evidence>
<reference evidence="10" key="2">
    <citation type="submission" date="2023-05" db="EMBL/GenBank/DDBJ databases">
        <authorList>
            <person name="Schelkunov M.I."/>
        </authorList>
    </citation>
    <scope>NUCLEOTIDE SEQUENCE</scope>
    <source>
        <strain evidence="10">Hsosn_3</strain>
        <tissue evidence="10">Leaf</tissue>
    </source>
</reference>
<dbReference type="Pfam" id="PF12498">
    <property type="entry name" value="bZIP_C"/>
    <property type="match status" value="1"/>
</dbReference>
<protein>
    <submittedName>
        <fullName evidence="10">Light-inducible protein CPRF2</fullName>
    </submittedName>
</protein>
<dbReference type="FunFam" id="1.20.5.170:FF:000020">
    <property type="entry name" value="BZIP transcription factor"/>
    <property type="match status" value="1"/>
</dbReference>
<evidence type="ECO:0000256" key="3">
    <source>
        <dbReference type="ARBA" id="ARBA00023015"/>
    </source>
</evidence>
<organism evidence="10 11">
    <name type="scientific">Heracleum sosnowskyi</name>
    <dbReference type="NCBI Taxonomy" id="360622"/>
    <lineage>
        <taxon>Eukaryota</taxon>
        <taxon>Viridiplantae</taxon>
        <taxon>Streptophyta</taxon>
        <taxon>Embryophyta</taxon>
        <taxon>Tracheophyta</taxon>
        <taxon>Spermatophyta</taxon>
        <taxon>Magnoliopsida</taxon>
        <taxon>eudicotyledons</taxon>
        <taxon>Gunneridae</taxon>
        <taxon>Pentapetalae</taxon>
        <taxon>asterids</taxon>
        <taxon>campanulids</taxon>
        <taxon>Apiales</taxon>
        <taxon>Apiaceae</taxon>
        <taxon>Apioideae</taxon>
        <taxon>apioid superclade</taxon>
        <taxon>Tordylieae</taxon>
        <taxon>Tordyliinae</taxon>
        <taxon>Heracleum</taxon>
    </lineage>
</organism>
<feature type="compositionally biased region" description="Polar residues" evidence="8">
    <location>
        <begin position="305"/>
        <end position="320"/>
    </location>
</feature>
<dbReference type="CDD" id="cd14702">
    <property type="entry name" value="bZIP_plant_GBF1"/>
    <property type="match status" value="1"/>
</dbReference>
<comment type="similarity">
    <text evidence="2">Belongs to the bZIP family.</text>
</comment>
<proteinExistence type="inferred from homology"/>
<evidence type="ECO:0000313" key="11">
    <source>
        <dbReference type="Proteomes" id="UP001237642"/>
    </source>
</evidence>
<keyword evidence="6" id="KW-0539">Nucleus</keyword>
<dbReference type="Pfam" id="PF00170">
    <property type="entry name" value="bZIP_1"/>
    <property type="match status" value="1"/>
</dbReference>
<feature type="compositionally biased region" description="Basic and acidic residues" evidence="8">
    <location>
        <begin position="190"/>
        <end position="200"/>
    </location>
</feature>
<evidence type="ECO:0000259" key="9">
    <source>
        <dbReference type="PROSITE" id="PS50217"/>
    </source>
</evidence>
<dbReference type="InterPro" id="IPR045314">
    <property type="entry name" value="bZIP_plant_GBF1"/>
</dbReference>
<accession>A0AAD8HXJ4</accession>
<evidence type="ECO:0000256" key="6">
    <source>
        <dbReference type="ARBA" id="ARBA00023242"/>
    </source>
</evidence>
<keyword evidence="11" id="KW-1185">Reference proteome</keyword>
<dbReference type="GO" id="GO:0046983">
    <property type="term" value="F:protein dimerization activity"/>
    <property type="evidence" value="ECO:0007669"/>
    <property type="project" value="UniProtKB-ARBA"/>
</dbReference>
<dbReference type="InterPro" id="IPR004827">
    <property type="entry name" value="bZIP"/>
</dbReference>
<dbReference type="PROSITE" id="PS00036">
    <property type="entry name" value="BZIP_BASIC"/>
    <property type="match status" value="1"/>
</dbReference>
<dbReference type="AlphaFoldDB" id="A0AAD8HXJ4"/>
<keyword evidence="7" id="KW-0175">Coiled coil</keyword>
<dbReference type="Gene3D" id="1.20.5.170">
    <property type="match status" value="1"/>
</dbReference>
<dbReference type="InterPro" id="IPR046347">
    <property type="entry name" value="bZIP_sf"/>
</dbReference>
<gene>
    <name evidence="10" type="ORF">POM88_030381</name>
</gene>
<sequence length="470" mass="51862">MDRVFSVEDISDQFWSPPAREDSSKLMMNRSDSEWAFQSFLQQASALEESSPPPTSDPVPVAGDVKNPVEIPANVPVDSEDYQAYLKNRLDLACAAVALTRASSLKPQDSAALLENGSQASNTSQLVSQAPPKGSGHDLSKEEDKDALTVIVTPLLPALQKKSAIQVKSTTSGSSRDHSDDDDELEGETETTRNGDPSDAKRVRRMLSNRESARRSRRRKQAHMTELETQVSQLRVENSSLLKRLTDISQRYNDAAVDNRVLKADIETMRAKVKMAEETVKRVTGLNPMFQSMSSEISTIGMPSFSGSPSDTSADTTQDGPKQHFYQPAPTSHLPAQDQRIQNGLLHVPPVDNLQQHSASGPVEGHKMERTSSMQRVASLEHLQKRIRGGLSSSEAQLLIRTARLQNYDVKPLSLGFHLFVSVCYIYTPMDGRRPMFLPGPFNLFSGEWSGQNIMKSIKYSMDNVGLGFG</sequence>
<dbReference type="PANTHER" id="PTHR46408:SF10">
    <property type="entry name" value="BASIC LEUCINE ZIPPER 63"/>
    <property type="match status" value="1"/>
</dbReference>
<feature type="region of interest" description="Disordered" evidence="8">
    <location>
        <begin position="43"/>
        <end position="67"/>
    </location>
</feature>
<reference evidence="10" key="1">
    <citation type="submission" date="2023-02" db="EMBL/GenBank/DDBJ databases">
        <title>Genome of toxic invasive species Heracleum sosnowskyi carries increased number of genes despite the absence of recent whole-genome duplications.</title>
        <authorList>
            <person name="Schelkunov M."/>
            <person name="Shtratnikova V."/>
            <person name="Makarenko M."/>
            <person name="Klepikova A."/>
            <person name="Omelchenko D."/>
            <person name="Novikova G."/>
            <person name="Obukhova E."/>
            <person name="Bogdanov V."/>
            <person name="Penin A."/>
            <person name="Logacheva M."/>
        </authorList>
    </citation>
    <scope>NUCLEOTIDE SEQUENCE</scope>
    <source>
        <strain evidence="10">Hsosn_3</strain>
        <tissue evidence="10">Leaf</tissue>
    </source>
</reference>
<evidence type="ECO:0000256" key="4">
    <source>
        <dbReference type="ARBA" id="ARBA00023125"/>
    </source>
</evidence>
<feature type="region of interest" description="Disordered" evidence="8">
    <location>
        <begin position="117"/>
        <end position="143"/>
    </location>
</feature>
<comment type="subcellular location">
    <subcellularLocation>
        <location evidence="1">Nucleus</location>
    </subcellularLocation>
</comment>
<evidence type="ECO:0000256" key="5">
    <source>
        <dbReference type="ARBA" id="ARBA00023163"/>
    </source>
</evidence>
<dbReference type="SUPFAM" id="SSF57959">
    <property type="entry name" value="Leucine zipper domain"/>
    <property type="match status" value="1"/>
</dbReference>
<dbReference type="PANTHER" id="PTHR46408">
    <property type="entry name" value="BASIC LEUCINE ZIPPER 63"/>
    <property type="match status" value="1"/>
</dbReference>
<feature type="compositionally biased region" description="Polar residues" evidence="8">
    <location>
        <begin position="117"/>
        <end position="128"/>
    </location>
</feature>
<dbReference type="GO" id="GO:0003700">
    <property type="term" value="F:DNA-binding transcription factor activity"/>
    <property type="evidence" value="ECO:0007669"/>
    <property type="project" value="InterPro"/>
</dbReference>
<name>A0AAD8HXJ4_9APIA</name>
<dbReference type="PROSITE" id="PS50217">
    <property type="entry name" value="BZIP"/>
    <property type="match status" value="1"/>
</dbReference>
<evidence type="ECO:0000256" key="2">
    <source>
        <dbReference type="ARBA" id="ARBA00007163"/>
    </source>
</evidence>
<dbReference type="SMART" id="SM00338">
    <property type="entry name" value="BRLZ"/>
    <property type="match status" value="1"/>
</dbReference>
<keyword evidence="4" id="KW-0238">DNA-binding</keyword>
<feature type="coiled-coil region" evidence="7">
    <location>
        <begin position="210"/>
        <end position="279"/>
    </location>
</feature>
<dbReference type="Proteomes" id="UP001237642">
    <property type="component" value="Unassembled WGS sequence"/>
</dbReference>
<feature type="region of interest" description="Disordered" evidence="8">
    <location>
        <begin position="162"/>
        <end position="200"/>
    </location>
</feature>
<evidence type="ECO:0000256" key="8">
    <source>
        <dbReference type="SAM" id="MobiDB-lite"/>
    </source>
</evidence>
<keyword evidence="3" id="KW-0805">Transcription regulation</keyword>
<feature type="domain" description="BZIP" evidence="9">
    <location>
        <begin position="199"/>
        <end position="253"/>
    </location>
</feature>
<evidence type="ECO:0000256" key="1">
    <source>
        <dbReference type="ARBA" id="ARBA00004123"/>
    </source>
</evidence>
<dbReference type="GO" id="GO:0005634">
    <property type="term" value="C:nucleus"/>
    <property type="evidence" value="ECO:0007669"/>
    <property type="project" value="UniProtKB-SubCell"/>
</dbReference>
<dbReference type="EMBL" id="JAUIZM010000007">
    <property type="protein sequence ID" value="KAK1374188.1"/>
    <property type="molecule type" value="Genomic_DNA"/>
</dbReference>
<feature type="region of interest" description="Disordered" evidence="8">
    <location>
        <begin position="299"/>
        <end position="335"/>
    </location>
</feature>